<dbReference type="PANTHER" id="PTHR23517">
    <property type="entry name" value="RESISTANCE PROTEIN MDTM, PUTATIVE-RELATED-RELATED"/>
    <property type="match status" value="1"/>
</dbReference>
<gene>
    <name evidence="9" type="ORF">BZB76_6487</name>
</gene>
<dbReference type="Gene3D" id="1.20.1250.20">
    <property type="entry name" value="MFS general substrate transporter like domains"/>
    <property type="match status" value="1"/>
</dbReference>
<comment type="subcellular location">
    <subcellularLocation>
        <location evidence="1">Cell membrane</location>
        <topology evidence="1">Multi-pass membrane protein</topology>
    </subcellularLocation>
</comment>
<dbReference type="Pfam" id="PF07690">
    <property type="entry name" value="MFS_1"/>
    <property type="match status" value="1"/>
</dbReference>
<feature type="transmembrane region" description="Helical" evidence="7">
    <location>
        <begin position="257"/>
        <end position="275"/>
    </location>
</feature>
<dbReference type="PROSITE" id="PS50850">
    <property type="entry name" value="MFS"/>
    <property type="match status" value="1"/>
</dbReference>
<dbReference type="EMBL" id="RBWU01000008">
    <property type="protein sequence ID" value="RKS68233.1"/>
    <property type="molecule type" value="Genomic_DNA"/>
</dbReference>
<evidence type="ECO:0000256" key="2">
    <source>
        <dbReference type="ARBA" id="ARBA00022448"/>
    </source>
</evidence>
<feature type="transmembrane region" description="Helical" evidence="7">
    <location>
        <begin position="311"/>
        <end position="334"/>
    </location>
</feature>
<evidence type="ECO:0000256" key="5">
    <source>
        <dbReference type="ARBA" id="ARBA00022989"/>
    </source>
</evidence>
<dbReference type="RefSeq" id="WP_121438148.1">
    <property type="nucleotide sequence ID" value="NZ_RBWU01000008.1"/>
</dbReference>
<keyword evidence="5 7" id="KW-1133">Transmembrane helix</keyword>
<keyword evidence="3" id="KW-1003">Cell membrane</keyword>
<dbReference type="AlphaFoldDB" id="A0A495Q9R6"/>
<dbReference type="InterPro" id="IPR050171">
    <property type="entry name" value="MFS_Transporters"/>
</dbReference>
<dbReference type="SUPFAM" id="SSF103473">
    <property type="entry name" value="MFS general substrate transporter"/>
    <property type="match status" value="1"/>
</dbReference>
<feature type="transmembrane region" description="Helical" evidence="7">
    <location>
        <begin position="83"/>
        <end position="99"/>
    </location>
</feature>
<evidence type="ECO:0000256" key="4">
    <source>
        <dbReference type="ARBA" id="ARBA00022692"/>
    </source>
</evidence>
<comment type="caution">
    <text evidence="9">The sequence shown here is derived from an EMBL/GenBank/DDBJ whole genome shotgun (WGS) entry which is preliminary data.</text>
</comment>
<dbReference type="InterPro" id="IPR036259">
    <property type="entry name" value="MFS_trans_sf"/>
</dbReference>
<proteinExistence type="predicted"/>
<dbReference type="OrthoDB" id="3237211at2"/>
<feature type="transmembrane region" description="Helical" evidence="7">
    <location>
        <begin position="169"/>
        <end position="187"/>
    </location>
</feature>
<sequence length="413" mass="44305">MSAEAGERIPLWRLSGPQRLLEAGALLNSIAYFAAMPFAALYVDEHTGLSKPLVGAVVGGVALTSAFGGLIGGLIVDRFGALRLMRAGLAFYVLVYGLLATLRSPAAIVILILLLGVARLTVEPGSKKLLSHIADEDGRVFRVRYMTLCLAAIVGPAIGGAIYHVSQVAFFAVPALFYALYLILFLVRNHTLVALDPPAGKEAESATAGVLTATLRDRRLLAVIIAGVVIFFVFSQLESMIPLYMRSRYGDRTEGLFAVLFIANAILALALQIPIDRLSGKLSRNAMVLLGAVMFAVSFLCFWSSSAGLAMLYLGIVFWTIGEGILLPMPDMAVHEMVDSRNRGAYFGLSEIRQLGFFIGPFAGGFLLGGGTTLYFTAMSLTIFLCVPLLLRRTSPRSKTDAFEGSREVPANG</sequence>
<keyword evidence="2" id="KW-0813">Transport</keyword>
<dbReference type="InterPro" id="IPR011701">
    <property type="entry name" value="MFS"/>
</dbReference>
<keyword evidence="6 7" id="KW-0472">Membrane</keyword>
<name>A0A495Q9R6_9ACTN</name>
<dbReference type="Proteomes" id="UP000274601">
    <property type="component" value="Unassembled WGS sequence"/>
</dbReference>
<dbReference type="GO" id="GO:0022857">
    <property type="term" value="F:transmembrane transporter activity"/>
    <property type="evidence" value="ECO:0007669"/>
    <property type="project" value="InterPro"/>
</dbReference>
<accession>A0A495Q9R6</accession>
<evidence type="ECO:0000313" key="10">
    <source>
        <dbReference type="Proteomes" id="UP000274601"/>
    </source>
</evidence>
<organism evidence="9 10">
    <name type="scientific">Actinomadura pelletieri DSM 43383</name>
    <dbReference type="NCBI Taxonomy" id="1120940"/>
    <lineage>
        <taxon>Bacteria</taxon>
        <taxon>Bacillati</taxon>
        <taxon>Actinomycetota</taxon>
        <taxon>Actinomycetes</taxon>
        <taxon>Streptosporangiales</taxon>
        <taxon>Thermomonosporaceae</taxon>
        <taxon>Actinomadura</taxon>
    </lineage>
</organism>
<feature type="transmembrane region" description="Helical" evidence="7">
    <location>
        <begin position="374"/>
        <end position="391"/>
    </location>
</feature>
<protein>
    <submittedName>
        <fullName evidence="9">Sugar phosphate permease</fullName>
    </submittedName>
</protein>
<feature type="transmembrane region" description="Helical" evidence="7">
    <location>
        <begin position="220"/>
        <end position="237"/>
    </location>
</feature>
<reference evidence="9 10" key="1">
    <citation type="submission" date="2018-10" db="EMBL/GenBank/DDBJ databases">
        <title>Genomic Encyclopedia of Archaeal and Bacterial Type Strains, Phase II (KMG-II): from individual species to whole genera.</title>
        <authorList>
            <person name="Goeker M."/>
        </authorList>
    </citation>
    <scope>NUCLEOTIDE SEQUENCE [LARGE SCALE GENOMIC DNA]</scope>
    <source>
        <strain evidence="9 10">DSM 43383</strain>
    </source>
</reference>
<dbReference type="PANTHER" id="PTHR23517:SF2">
    <property type="entry name" value="MULTIDRUG RESISTANCE PROTEIN MDTH"/>
    <property type="match status" value="1"/>
</dbReference>
<feature type="transmembrane region" description="Helical" evidence="7">
    <location>
        <begin position="53"/>
        <end position="76"/>
    </location>
</feature>
<evidence type="ECO:0000256" key="3">
    <source>
        <dbReference type="ARBA" id="ARBA00022475"/>
    </source>
</evidence>
<keyword evidence="4 7" id="KW-0812">Transmembrane</keyword>
<feature type="transmembrane region" description="Helical" evidence="7">
    <location>
        <begin position="143"/>
        <end position="163"/>
    </location>
</feature>
<evidence type="ECO:0000256" key="1">
    <source>
        <dbReference type="ARBA" id="ARBA00004651"/>
    </source>
</evidence>
<evidence type="ECO:0000256" key="6">
    <source>
        <dbReference type="ARBA" id="ARBA00023136"/>
    </source>
</evidence>
<evidence type="ECO:0000313" key="9">
    <source>
        <dbReference type="EMBL" id="RKS68233.1"/>
    </source>
</evidence>
<evidence type="ECO:0000256" key="7">
    <source>
        <dbReference type="SAM" id="Phobius"/>
    </source>
</evidence>
<dbReference type="GO" id="GO:0005886">
    <property type="term" value="C:plasma membrane"/>
    <property type="evidence" value="ECO:0007669"/>
    <property type="project" value="UniProtKB-SubCell"/>
</dbReference>
<feature type="transmembrane region" description="Helical" evidence="7">
    <location>
        <begin position="20"/>
        <end position="41"/>
    </location>
</feature>
<evidence type="ECO:0000259" key="8">
    <source>
        <dbReference type="PROSITE" id="PS50850"/>
    </source>
</evidence>
<keyword evidence="10" id="KW-1185">Reference proteome</keyword>
<feature type="domain" description="Major facilitator superfamily (MFS) profile" evidence="8">
    <location>
        <begin position="17"/>
        <end position="395"/>
    </location>
</feature>
<dbReference type="InterPro" id="IPR020846">
    <property type="entry name" value="MFS_dom"/>
</dbReference>
<feature type="transmembrane region" description="Helical" evidence="7">
    <location>
        <begin position="287"/>
        <end position="305"/>
    </location>
</feature>